<evidence type="ECO:0000313" key="3">
    <source>
        <dbReference type="EMBL" id="OTF83896.1"/>
    </source>
</evidence>
<dbReference type="FunFam" id="2.60.40.10:FF:000090">
    <property type="entry name" value="Protein-glutamine gamma-glutamyltransferase 2"/>
    <property type="match status" value="1"/>
</dbReference>
<evidence type="ECO:0000313" key="4">
    <source>
        <dbReference type="Proteomes" id="UP000194236"/>
    </source>
</evidence>
<organism evidence="3 4">
    <name type="scientific">Euroglyphus maynei</name>
    <name type="common">Mayne's house dust mite</name>
    <dbReference type="NCBI Taxonomy" id="6958"/>
    <lineage>
        <taxon>Eukaryota</taxon>
        <taxon>Metazoa</taxon>
        <taxon>Ecdysozoa</taxon>
        <taxon>Arthropoda</taxon>
        <taxon>Chelicerata</taxon>
        <taxon>Arachnida</taxon>
        <taxon>Acari</taxon>
        <taxon>Acariformes</taxon>
        <taxon>Sarcoptiformes</taxon>
        <taxon>Astigmata</taxon>
        <taxon>Psoroptidia</taxon>
        <taxon>Analgoidea</taxon>
        <taxon>Pyroglyphidae</taxon>
        <taxon>Pyroglyphinae</taxon>
        <taxon>Euroglyphus</taxon>
    </lineage>
</organism>
<proteinExistence type="inferred from homology"/>
<dbReference type="InterPro" id="IPR013783">
    <property type="entry name" value="Ig-like_fold"/>
</dbReference>
<dbReference type="SUPFAM" id="SSF49309">
    <property type="entry name" value="Transglutaminase, two C-terminal domains"/>
    <property type="match status" value="1"/>
</dbReference>
<sequence>MEDYRLRLPDIQIEIEGDAIVNRPSMCQLSFQNPLPKPLTHGVFTVEGPDFSTRNQVKLKKDVLPKEQATSFVVVTPKTPGDKRITAKFKSRELNDVDGYVNVRVFDDYDDNNNNNELVAETRFPSSSYDNNNNNIIISNDIHIDSNWNRNSIYH</sequence>
<dbReference type="EMBL" id="MUJZ01001690">
    <property type="protein sequence ID" value="OTF83896.1"/>
    <property type="molecule type" value="Genomic_DNA"/>
</dbReference>
<evidence type="ECO:0000256" key="1">
    <source>
        <dbReference type="ARBA" id="ARBA00005968"/>
    </source>
</evidence>
<gene>
    <name evidence="3" type="ORF">BLA29_006567</name>
</gene>
<name>A0A1Y3BWK3_EURMA</name>
<accession>A0A1Y3BWK3</accession>
<protein>
    <recommendedName>
        <fullName evidence="2">Transglutaminase C-terminal domain-containing protein</fullName>
    </recommendedName>
</protein>
<keyword evidence="4" id="KW-1185">Reference proteome</keyword>
<dbReference type="Gene3D" id="2.60.40.10">
    <property type="entry name" value="Immunoglobulins"/>
    <property type="match status" value="1"/>
</dbReference>
<dbReference type="InterPro" id="IPR008958">
    <property type="entry name" value="Transglutaminase_C"/>
</dbReference>
<dbReference type="AlphaFoldDB" id="A0A1Y3BWK3"/>
<dbReference type="Proteomes" id="UP000194236">
    <property type="component" value="Unassembled WGS sequence"/>
</dbReference>
<dbReference type="OrthoDB" id="437511at2759"/>
<dbReference type="Pfam" id="PF00927">
    <property type="entry name" value="Transglut_C"/>
    <property type="match status" value="1"/>
</dbReference>
<comment type="caution">
    <text evidence="3">The sequence shown here is derived from an EMBL/GenBank/DDBJ whole genome shotgun (WGS) entry which is preliminary data.</text>
</comment>
<dbReference type="InterPro" id="IPR050779">
    <property type="entry name" value="Transglutaminase"/>
</dbReference>
<evidence type="ECO:0000259" key="2">
    <source>
        <dbReference type="Pfam" id="PF00927"/>
    </source>
</evidence>
<reference evidence="3 4" key="1">
    <citation type="submission" date="2017-03" db="EMBL/GenBank/DDBJ databases">
        <title>Genome Survey of Euroglyphus maynei.</title>
        <authorList>
            <person name="Arlian L.G."/>
            <person name="Morgan M.S."/>
            <person name="Rider S.D."/>
        </authorList>
    </citation>
    <scope>NUCLEOTIDE SEQUENCE [LARGE SCALE GENOMIC DNA]</scope>
    <source>
        <strain evidence="3">Arlian Lab</strain>
        <tissue evidence="3">Whole body</tissue>
    </source>
</reference>
<dbReference type="InterPro" id="IPR036238">
    <property type="entry name" value="Transglutaminase_C_sf"/>
</dbReference>
<dbReference type="PANTHER" id="PTHR11590:SF69">
    <property type="entry name" value="RE08173P"/>
    <property type="match status" value="1"/>
</dbReference>
<dbReference type="PANTHER" id="PTHR11590">
    <property type="entry name" value="PROTEIN-GLUTAMINE GAMMA-GLUTAMYLTRANSFERASE"/>
    <property type="match status" value="1"/>
</dbReference>
<feature type="domain" description="Transglutaminase C-terminal" evidence="2">
    <location>
        <begin position="9"/>
        <end position="104"/>
    </location>
</feature>
<comment type="similarity">
    <text evidence="1">Belongs to the transglutaminase superfamily. Transglutaminase family.</text>
</comment>
<dbReference type="GO" id="GO:0003810">
    <property type="term" value="F:protein-glutamine gamma-glutamyltransferase activity"/>
    <property type="evidence" value="ECO:0007669"/>
    <property type="project" value="InterPro"/>
</dbReference>